<dbReference type="EMBL" id="BARW01011564">
    <property type="protein sequence ID" value="GAI74297.1"/>
    <property type="molecule type" value="Genomic_DNA"/>
</dbReference>
<evidence type="ECO:0000259" key="1">
    <source>
        <dbReference type="SMART" id="SM00481"/>
    </source>
</evidence>
<reference evidence="2" key="1">
    <citation type="journal article" date="2014" name="Front. Microbiol.">
        <title>High frequency of phylogenetically diverse reductive dehalogenase-homologous genes in deep subseafloor sedimentary metagenomes.</title>
        <authorList>
            <person name="Kawai M."/>
            <person name="Futagami T."/>
            <person name="Toyoda A."/>
            <person name="Takaki Y."/>
            <person name="Nishi S."/>
            <person name="Hori S."/>
            <person name="Arai W."/>
            <person name="Tsubouchi T."/>
            <person name="Morono Y."/>
            <person name="Uchiyama I."/>
            <person name="Ito T."/>
            <person name="Fujiyama A."/>
            <person name="Inagaki F."/>
            <person name="Takami H."/>
        </authorList>
    </citation>
    <scope>NUCLEOTIDE SEQUENCE</scope>
    <source>
        <strain evidence="2">Expedition CK06-06</strain>
    </source>
</reference>
<protein>
    <recommendedName>
        <fullName evidence="1">Polymerase/histidinol phosphatase N-terminal domain-containing protein</fullName>
    </recommendedName>
</protein>
<name>X1R0G3_9ZZZZ</name>
<proteinExistence type="predicted"/>
<dbReference type="Gene3D" id="3.20.20.140">
    <property type="entry name" value="Metal-dependent hydrolases"/>
    <property type="match status" value="1"/>
</dbReference>
<dbReference type="PANTHER" id="PTHR42924">
    <property type="entry name" value="EXONUCLEASE"/>
    <property type="match status" value="1"/>
</dbReference>
<feature type="domain" description="Polymerase/histidinol phosphatase N-terminal" evidence="1">
    <location>
        <begin position="4"/>
        <end position="66"/>
    </location>
</feature>
<organism evidence="2">
    <name type="scientific">marine sediment metagenome</name>
    <dbReference type="NCBI Taxonomy" id="412755"/>
    <lineage>
        <taxon>unclassified sequences</taxon>
        <taxon>metagenomes</taxon>
        <taxon>ecological metagenomes</taxon>
    </lineage>
</organism>
<dbReference type="SMART" id="SM00481">
    <property type="entry name" value="POLIIIAc"/>
    <property type="match status" value="1"/>
</dbReference>
<comment type="caution">
    <text evidence="2">The sequence shown here is derived from an EMBL/GenBank/DDBJ whole genome shotgun (WGS) entry which is preliminary data.</text>
</comment>
<gene>
    <name evidence="2" type="ORF">S12H4_22242</name>
</gene>
<dbReference type="InterPro" id="IPR003141">
    <property type="entry name" value="Pol/His_phosphatase_N"/>
</dbReference>
<dbReference type="AlphaFoldDB" id="X1R0G3"/>
<dbReference type="CDD" id="cd07432">
    <property type="entry name" value="PHP_HisPPase"/>
    <property type="match status" value="1"/>
</dbReference>
<dbReference type="InterPro" id="IPR016195">
    <property type="entry name" value="Pol/histidinol_Pase-like"/>
</dbReference>
<feature type="non-terminal residue" evidence="2">
    <location>
        <position position="66"/>
    </location>
</feature>
<dbReference type="Pfam" id="PF02811">
    <property type="entry name" value="PHP"/>
    <property type="match status" value="1"/>
</dbReference>
<sequence length="66" mass="7074">MLKADLHVHSEYSPDSESALADIVDHCTANGINCVAITDHNEIAGAVELKKIAPFTVIVGEKMARL</sequence>
<dbReference type="GO" id="GO:0004534">
    <property type="term" value="F:5'-3' RNA exonuclease activity"/>
    <property type="evidence" value="ECO:0007669"/>
    <property type="project" value="TreeGrafter"/>
</dbReference>
<dbReference type="GO" id="GO:0035312">
    <property type="term" value="F:5'-3' DNA exonuclease activity"/>
    <property type="evidence" value="ECO:0007669"/>
    <property type="project" value="TreeGrafter"/>
</dbReference>
<dbReference type="PANTHER" id="PTHR42924:SF3">
    <property type="entry name" value="POLYMERASE_HISTIDINOL PHOSPHATASE N-TERMINAL DOMAIN-CONTAINING PROTEIN"/>
    <property type="match status" value="1"/>
</dbReference>
<dbReference type="SUPFAM" id="SSF89550">
    <property type="entry name" value="PHP domain-like"/>
    <property type="match status" value="1"/>
</dbReference>
<evidence type="ECO:0000313" key="2">
    <source>
        <dbReference type="EMBL" id="GAI74297.1"/>
    </source>
</evidence>
<dbReference type="InterPro" id="IPR004013">
    <property type="entry name" value="PHP_dom"/>
</dbReference>
<accession>X1R0G3</accession>
<dbReference type="InterPro" id="IPR052018">
    <property type="entry name" value="PHP_domain"/>
</dbReference>